<dbReference type="AlphaFoldDB" id="D2AWB2"/>
<dbReference type="Proteomes" id="UP000002029">
    <property type="component" value="Chromosome"/>
</dbReference>
<sequence length="601" mass="64431">MDERPFGQDDLGRALFEGHPEAGIPGFARLRDDLLKDLVVAVNLLRGMAAGLVVTGDRYATAEAANTGIPYAQPCPEWLKDPEEYKPEPGPSGLPTTTPPPDFVSQAIWFLESVGFGATWPDADLDGVMRLRDAATALGRVVGDVQEQIAGQAGRATGAGFGPTTAAFGRAARVVHGEKGQLADLRRRCEHLAHCGQVAYDAIVKARWQFVASAMFVLTLMLLAKLLAPRLGPLLDVVVKKLLRAEGLALRIILLIIRQAALGAMFSGGLSAINQLFTTGDIDAAKLVRNMGHGALAGGLMAGAHAALPALLRRGGPAFTGLAEAMESATWERAFSRILAGGAVSTTVLATAGWASGAGWNWKHAAEMGFGMAVLSTGAALSSRAWPAPSYASLKGRAWKQSPAKRWHDVKWALGLLTITAPAVSVFALAKFAEDGKNPFFLQKRVGQFGREFQIAKGRSMNTTDGKDSSLGSSDSRRTRVGKVWTKTSLDEFVQMAYNVLYKSDMSVINDRPLLSATRQETIAALGPTLGPRWNEADLAGKPGMFGPFSNKILEIGLKPKTDAFDVQRGYTGIWHDRTASLHSDRNILWEAISAYMKRIS</sequence>
<accession>D2AWB2</accession>
<comment type="similarity">
    <text evidence="1">Belongs to the bacterial sugar transferase family.</text>
</comment>
<feature type="compositionally biased region" description="Basic and acidic residues" evidence="2">
    <location>
        <begin position="78"/>
        <end position="87"/>
    </location>
</feature>
<evidence type="ECO:0000256" key="1">
    <source>
        <dbReference type="ARBA" id="ARBA00006464"/>
    </source>
</evidence>
<evidence type="ECO:0000256" key="2">
    <source>
        <dbReference type="SAM" id="MobiDB-lite"/>
    </source>
</evidence>
<evidence type="ECO:0000313" key="5">
    <source>
        <dbReference type="EMBL" id="ACZ85065.1"/>
    </source>
</evidence>
<dbReference type="InterPro" id="IPR003362">
    <property type="entry name" value="Bact_transf"/>
</dbReference>
<keyword evidence="3" id="KW-0472">Membrane</keyword>
<dbReference type="GO" id="GO:0016780">
    <property type="term" value="F:phosphotransferase activity, for other substituted phosphate groups"/>
    <property type="evidence" value="ECO:0007669"/>
    <property type="project" value="TreeGrafter"/>
</dbReference>
<gene>
    <name evidence="5" type="ordered locus">Sros_2080</name>
</gene>
<feature type="region of interest" description="Disordered" evidence="2">
    <location>
        <begin position="78"/>
        <end position="99"/>
    </location>
</feature>
<feature type="transmembrane region" description="Helical" evidence="3">
    <location>
        <begin position="248"/>
        <end position="273"/>
    </location>
</feature>
<keyword evidence="3" id="KW-1133">Transmembrane helix</keyword>
<keyword evidence="5" id="KW-0808">Transferase</keyword>
<evidence type="ECO:0000259" key="4">
    <source>
        <dbReference type="Pfam" id="PF02397"/>
    </source>
</evidence>
<name>D2AWB2_STRRD</name>
<dbReference type="PANTHER" id="PTHR30576:SF0">
    <property type="entry name" value="UNDECAPRENYL-PHOSPHATE N-ACETYLGALACTOSAMINYL 1-PHOSPHATE TRANSFERASE-RELATED"/>
    <property type="match status" value="1"/>
</dbReference>
<dbReference type="PANTHER" id="PTHR30576">
    <property type="entry name" value="COLANIC BIOSYNTHESIS UDP-GLUCOSE LIPID CARRIER TRANSFERASE"/>
    <property type="match status" value="1"/>
</dbReference>
<keyword evidence="3" id="KW-0812">Transmembrane</keyword>
<protein>
    <submittedName>
        <fullName evidence="5">Sugar transferase involved in lipopolysaccharide synthesis-like protein</fullName>
    </submittedName>
</protein>
<keyword evidence="6" id="KW-1185">Reference proteome</keyword>
<dbReference type="STRING" id="479432.Sros_2080"/>
<dbReference type="KEGG" id="sro:Sros_2080"/>
<feature type="domain" description="Bacterial sugar transferase" evidence="4">
    <location>
        <begin position="405"/>
        <end position="597"/>
    </location>
</feature>
<dbReference type="HOGENOM" id="CLU_454084_0_0_11"/>
<dbReference type="EMBL" id="CP001814">
    <property type="protein sequence ID" value="ACZ85065.1"/>
    <property type="molecule type" value="Genomic_DNA"/>
</dbReference>
<evidence type="ECO:0000313" key="6">
    <source>
        <dbReference type="Proteomes" id="UP000002029"/>
    </source>
</evidence>
<feature type="compositionally biased region" description="Pro residues" evidence="2">
    <location>
        <begin position="88"/>
        <end position="99"/>
    </location>
</feature>
<reference evidence="5 6" key="1">
    <citation type="journal article" date="2010" name="Stand. Genomic Sci.">
        <title>Complete genome sequence of Streptosporangium roseum type strain (NI 9100).</title>
        <authorList>
            <person name="Nolan M."/>
            <person name="Sikorski J."/>
            <person name="Jando M."/>
            <person name="Lucas S."/>
            <person name="Lapidus A."/>
            <person name="Glavina Del Rio T."/>
            <person name="Chen F."/>
            <person name="Tice H."/>
            <person name="Pitluck S."/>
            <person name="Cheng J.F."/>
            <person name="Chertkov O."/>
            <person name="Sims D."/>
            <person name="Meincke L."/>
            <person name="Brettin T."/>
            <person name="Han C."/>
            <person name="Detter J.C."/>
            <person name="Bruce D."/>
            <person name="Goodwin L."/>
            <person name="Land M."/>
            <person name="Hauser L."/>
            <person name="Chang Y.J."/>
            <person name="Jeffries C.D."/>
            <person name="Ivanova N."/>
            <person name="Mavromatis K."/>
            <person name="Mikhailova N."/>
            <person name="Chen A."/>
            <person name="Palaniappan K."/>
            <person name="Chain P."/>
            <person name="Rohde M."/>
            <person name="Goker M."/>
            <person name="Bristow J."/>
            <person name="Eisen J.A."/>
            <person name="Markowitz V."/>
            <person name="Hugenholtz P."/>
            <person name="Kyrpides N.C."/>
            <person name="Klenk H.P."/>
        </authorList>
    </citation>
    <scope>NUCLEOTIDE SEQUENCE [LARGE SCALE GENOMIC DNA]</scope>
    <source>
        <strain evidence="6">ATCC 12428 / DSM 43021 / JCM 3005 / NI 9100</strain>
    </source>
</reference>
<organism evidence="5 6">
    <name type="scientific">Streptosporangium roseum (strain ATCC 12428 / DSM 43021 / JCM 3005 / KCTC 9067 / NCIMB 10171 / NRRL 2505 / NI 9100)</name>
    <dbReference type="NCBI Taxonomy" id="479432"/>
    <lineage>
        <taxon>Bacteria</taxon>
        <taxon>Bacillati</taxon>
        <taxon>Actinomycetota</taxon>
        <taxon>Actinomycetes</taxon>
        <taxon>Streptosporangiales</taxon>
        <taxon>Streptosporangiaceae</taxon>
        <taxon>Streptosporangium</taxon>
    </lineage>
</organism>
<evidence type="ECO:0000256" key="3">
    <source>
        <dbReference type="SAM" id="Phobius"/>
    </source>
</evidence>
<dbReference type="Pfam" id="PF02397">
    <property type="entry name" value="Bac_transf"/>
    <property type="match status" value="1"/>
</dbReference>
<dbReference type="eggNOG" id="COG2148">
    <property type="taxonomic scope" value="Bacteria"/>
</dbReference>
<feature type="transmembrane region" description="Helical" evidence="3">
    <location>
        <begin position="293"/>
        <end position="313"/>
    </location>
</feature>
<proteinExistence type="inferred from homology"/>
<feature type="region of interest" description="Disordered" evidence="2">
    <location>
        <begin position="457"/>
        <end position="477"/>
    </location>
</feature>
<feature type="transmembrane region" description="Helical" evidence="3">
    <location>
        <begin position="208"/>
        <end position="228"/>
    </location>
</feature>